<dbReference type="InterPro" id="IPR024571">
    <property type="entry name" value="ERAP1-like_C_dom"/>
</dbReference>
<dbReference type="CDD" id="cd09601">
    <property type="entry name" value="M1_APN-Q_like"/>
    <property type="match status" value="1"/>
</dbReference>
<dbReference type="SUPFAM" id="SSF55486">
    <property type="entry name" value="Metalloproteases ('zincins'), catalytic domain"/>
    <property type="match status" value="1"/>
</dbReference>
<dbReference type="InterPro" id="IPR050344">
    <property type="entry name" value="Peptidase_M1_aminopeptidases"/>
</dbReference>
<evidence type="ECO:0000256" key="6">
    <source>
        <dbReference type="ARBA" id="ARBA00022833"/>
    </source>
</evidence>
<comment type="cofactor">
    <cofactor evidence="9 11">
        <name>Zn(2+)</name>
        <dbReference type="ChEBI" id="CHEBI:29105"/>
    </cofactor>
    <text evidence="9 11">Binds 1 zinc ion per subunit.</text>
</comment>
<dbReference type="Pfam" id="PF11838">
    <property type="entry name" value="ERAP1_C"/>
    <property type="match status" value="1"/>
</dbReference>
<evidence type="ECO:0000259" key="14">
    <source>
        <dbReference type="Pfam" id="PF17900"/>
    </source>
</evidence>
<evidence type="ECO:0000256" key="10">
    <source>
        <dbReference type="PIRSR" id="PIRSR634016-4"/>
    </source>
</evidence>
<keyword evidence="2 11" id="KW-0031">Aminopeptidase</keyword>
<dbReference type="GO" id="GO:0042277">
    <property type="term" value="F:peptide binding"/>
    <property type="evidence" value="ECO:0007669"/>
    <property type="project" value="TreeGrafter"/>
</dbReference>
<dbReference type="SUPFAM" id="SSF63737">
    <property type="entry name" value="Leukotriene A4 hydrolase N-terminal domain"/>
    <property type="match status" value="1"/>
</dbReference>
<keyword evidence="7 11" id="KW-0482">Metalloprotease</keyword>
<dbReference type="PANTHER" id="PTHR11533">
    <property type="entry name" value="PROTEASE M1 ZINC METALLOPROTEASE"/>
    <property type="match status" value="1"/>
</dbReference>
<reference evidence="15 16" key="1">
    <citation type="journal article" date="2014" name="Mol. Plant">
        <title>Chromosome Scale Genome Assembly and Transcriptome Profiling of Nannochloropsis gaditana in Nitrogen Depletion.</title>
        <authorList>
            <person name="Corteggiani Carpinelli E."/>
            <person name="Telatin A."/>
            <person name="Vitulo N."/>
            <person name="Forcato C."/>
            <person name="D'Angelo M."/>
            <person name="Schiavon R."/>
            <person name="Vezzi A."/>
            <person name="Giacometti G.M."/>
            <person name="Morosinotto T."/>
            <person name="Valle G."/>
        </authorList>
    </citation>
    <scope>NUCLEOTIDE SEQUENCE [LARGE SCALE GENOMIC DNA]</scope>
    <source>
        <strain evidence="15 16">B-31</strain>
    </source>
</reference>
<keyword evidence="4 9" id="KW-0479">Metal-binding</keyword>
<dbReference type="AlphaFoldDB" id="W7T4K9"/>
<dbReference type="Gene3D" id="2.60.40.1730">
    <property type="entry name" value="tricorn interacting facor f3 domain"/>
    <property type="match status" value="1"/>
</dbReference>
<dbReference type="Proteomes" id="UP000019335">
    <property type="component" value="Unassembled WGS sequence"/>
</dbReference>
<gene>
    <name evidence="15" type="ORF">Naga_100070g24</name>
</gene>
<feature type="domain" description="ERAP1-like C-terminal" evidence="13">
    <location>
        <begin position="543"/>
        <end position="864"/>
    </location>
</feature>
<dbReference type="Gene3D" id="1.25.50.20">
    <property type="match status" value="1"/>
</dbReference>
<proteinExistence type="inferred from homology"/>
<dbReference type="EMBL" id="AZIL01002351">
    <property type="protein sequence ID" value="EWM21920.1"/>
    <property type="molecule type" value="Genomic_DNA"/>
</dbReference>
<evidence type="ECO:0000256" key="9">
    <source>
        <dbReference type="PIRSR" id="PIRSR634016-3"/>
    </source>
</evidence>
<feature type="domain" description="Peptidase M1 membrane alanine aminopeptidase" evidence="12">
    <location>
        <begin position="240"/>
        <end position="456"/>
    </location>
</feature>
<evidence type="ECO:0000256" key="2">
    <source>
        <dbReference type="ARBA" id="ARBA00022438"/>
    </source>
</evidence>
<keyword evidence="6 9" id="KW-0862">Zinc</keyword>
<dbReference type="InterPro" id="IPR042097">
    <property type="entry name" value="Aminopeptidase_N-like_N_sf"/>
</dbReference>
<keyword evidence="5 11" id="KW-0378">Hydrolase</keyword>
<dbReference type="GO" id="GO:0070006">
    <property type="term" value="F:metalloaminopeptidase activity"/>
    <property type="evidence" value="ECO:0007669"/>
    <property type="project" value="TreeGrafter"/>
</dbReference>
<dbReference type="InterPro" id="IPR045357">
    <property type="entry name" value="Aminopeptidase_N-like_N"/>
</dbReference>
<dbReference type="InterPro" id="IPR001930">
    <property type="entry name" value="Peptidase_M1"/>
</dbReference>
<dbReference type="FunFam" id="2.60.40.1730:FF:000002">
    <property type="entry name" value="Aminopeptidase"/>
    <property type="match status" value="1"/>
</dbReference>
<dbReference type="GO" id="GO:0005737">
    <property type="term" value="C:cytoplasm"/>
    <property type="evidence" value="ECO:0007669"/>
    <property type="project" value="TreeGrafter"/>
</dbReference>
<dbReference type="Gene3D" id="1.10.390.10">
    <property type="entry name" value="Neutral Protease Domain 2"/>
    <property type="match status" value="1"/>
</dbReference>
<dbReference type="GO" id="GO:0043171">
    <property type="term" value="P:peptide catabolic process"/>
    <property type="evidence" value="ECO:0007669"/>
    <property type="project" value="TreeGrafter"/>
</dbReference>
<dbReference type="GO" id="GO:0006508">
    <property type="term" value="P:proteolysis"/>
    <property type="evidence" value="ECO:0007669"/>
    <property type="project" value="UniProtKB-KW"/>
</dbReference>
<organism evidence="15 16">
    <name type="scientific">Nannochloropsis gaditana</name>
    <dbReference type="NCBI Taxonomy" id="72520"/>
    <lineage>
        <taxon>Eukaryota</taxon>
        <taxon>Sar</taxon>
        <taxon>Stramenopiles</taxon>
        <taxon>Ochrophyta</taxon>
        <taxon>Eustigmatophyceae</taxon>
        <taxon>Eustigmatales</taxon>
        <taxon>Monodopsidaceae</taxon>
        <taxon>Nannochloropsis</taxon>
    </lineage>
</organism>
<evidence type="ECO:0000256" key="11">
    <source>
        <dbReference type="RuleBase" id="RU364040"/>
    </source>
</evidence>
<dbReference type="InterPro" id="IPR014782">
    <property type="entry name" value="Peptidase_M1_dom"/>
</dbReference>
<name>W7T4K9_9STRA</name>
<feature type="active site" description="Proton acceptor" evidence="8">
    <location>
        <position position="312"/>
    </location>
</feature>
<dbReference type="Pfam" id="PF17900">
    <property type="entry name" value="Peptidase_M1_N"/>
    <property type="match status" value="1"/>
</dbReference>
<dbReference type="GO" id="GO:0016020">
    <property type="term" value="C:membrane"/>
    <property type="evidence" value="ECO:0007669"/>
    <property type="project" value="TreeGrafter"/>
</dbReference>
<feature type="site" description="Transition state stabilizer" evidence="10">
    <location>
        <position position="397"/>
    </location>
</feature>
<evidence type="ECO:0000256" key="3">
    <source>
        <dbReference type="ARBA" id="ARBA00022670"/>
    </source>
</evidence>
<dbReference type="PANTHER" id="PTHR11533:SF174">
    <property type="entry name" value="PUROMYCIN-SENSITIVE AMINOPEPTIDASE-RELATED"/>
    <property type="match status" value="1"/>
</dbReference>
<feature type="binding site" evidence="9">
    <location>
        <position position="315"/>
    </location>
    <ligand>
        <name>Zn(2+)</name>
        <dbReference type="ChEBI" id="CHEBI:29105"/>
        <note>catalytic</note>
    </ligand>
</feature>
<evidence type="ECO:0000256" key="5">
    <source>
        <dbReference type="ARBA" id="ARBA00022801"/>
    </source>
</evidence>
<dbReference type="MEROPS" id="M01.A25"/>
<sequence>MVAASEKAKGRVLLPKNVVPLKYDLTLDVDLDKFIFDGNEKVELQVVEETATIVLHSKELLIKHVTFTPQGGKPIELIGLAHNLRHHTLAFTFASPLPVGLGELHVVYQGSHNNQMAGFYRSGYTDIAGKSKVMVSTQFESLDARRAFPCWDEPGVKAVFEVTLVIPRALTAFSNMPEVESSEQSGTGKRVLRYAPTPKMSTYLLAFVVGEFDFVQDMTKHGVMVRVYTPPGKAEEGRFGLRVAKDTLDLYDDFFAVPYPLPKLDMVAIPEFAMGAMENWGLVTYREVDILINEHKASSQQKQRVATVVAHELAHQWFGNLVTMQWWDDLWLNEGFASWTENYATDILFPDWLMWEQFTIDAQNAALNLDSLRTSHPIQVPIAHAEEVEQVFDAISYCKGASVVRMLHAVLGPADFKRGLQLYMQRHQYSNTETFDLWNAWEKVSGKPIGQMMASWTEQMGYPIVRVEQADLTDGKAYLTVSQSWFLVEGALSKEEESKLWTVPLLYGTAASVNGSTGVRPDLQILTFKTDTIEVPLRGPNDWVKLNLGQHAPLRVLYPPVLLARLAAGVRDKTLPATDRAGLLMDCFNLTKKGEIPATQLLTLIKAYEQEDNSTVWEALAQVLTALDKLLIQAPEIRKRFGHFASSLVKPAALKVGWDPRSDDGHLGKLLRATLINLLSLFCWSEPEVLGEARRRFEAILLNPLDVATLPTEYKVPVLSMVLKAGHQYEFDQVMRLYRDAPSNVEKKQVYNAIGATSDPKLKRRVLDWALQDIKLQDFFYPIGSVSSSSHEGLELAWDFFKLNLPQLKAKLATASSSLMDAVIVYSCGSFSTAEKADEIETFFRENPLPSSQRKIAQTLERIRINARFLDRLRSEIGNSAFWKKLAGEV</sequence>
<feature type="binding site" evidence="9">
    <location>
        <position position="334"/>
    </location>
    <ligand>
        <name>Zn(2+)</name>
        <dbReference type="ChEBI" id="CHEBI:29105"/>
        <note>catalytic</note>
    </ligand>
</feature>
<dbReference type="Pfam" id="PF01433">
    <property type="entry name" value="Peptidase_M1"/>
    <property type="match status" value="1"/>
</dbReference>
<evidence type="ECO:0000313" key="16">
    <source>
        <dbReference type="Proteomes" id="UP000019335"/>
    </source>
</evidence>
<comment type="similarity">
    <text evidence="1 11">Belongs to the peptidase M1 family.</text>
</comment>
<dbReference type="GO" id="GO:0005615">
    <property type="term" value="C:extracellular space"/>
    <property type="evidence" value="ECO:0007669"/>
    <property type="project" value="TreeGrafter"/>
</dbReference>
<feature type="binding site" evidence="9">
    <location>
        <position position="311"/>
    </location>
    <ligand>
        <name>Zn(2+)</name>
        <dbReference type="ChEBI" id="CHEBI:29105"/>
        <note>catalytic</note>
    </ligand>
</feature>
<evidence type="ECO:0000259" key="13">
    <source>
        <dbReference type="Pfam" id="PF11838"/>
    </source>
</evidence>
<keyword evidence="16" id="KW-1185">Reference proteome</keyword>
<dbReference type="InterPro" id="IPR034016">
    <property type="entry name" value="M1_APN-typ"/>
</dbReference>
<feature type="domain" description="Aminopeptidase N-like N-terminal" evidence="14">
    <location>
        <begin position="19"/>
        <end position="204"/>
    </location>
</feature>
<dbReference type="Gene3D" id="2.60.40.1910">
    <property type="match status" value="1"/>
</dbReference>
<comment type="caution">
    <text evidence="15">The sequence shown here is derived from an EMBL/GenBank/DDBJ whole genome shotgun (WGS) entry which is preliminary data.</text>
</comment>
<evidence type="ECO:0000256" key="7">
    <source>
        <dbReference type="ARBA" id="ARBA00023049"/>
    </source>
</evidence>
<evidence type="ECO:0000256" key="8">
    <source>
        <dbReference type="PIRSR" id="PIRSR634016-1"/>
    </source>
</evidence>
<evidence type="ECO:0000256" key="4">
    <source>
        <dbReference type="ARBA" id="ARBA00022723"/>
    </source>
</evidence>
<evidence type="ECO:0000313" key="15">
    <source>
        <dbReference type="EMBL" id="EWM21920.1"/>
    </source>
</evidence>
<dbReference type="InterPro" id="IPR027268">
    <property type="entry name" value="Peptidase_M4/M1_CTD_sf"/>
</dbReference>
<dbReference type="FunFam" id="1.10.390.10:FF:000001">
    <property type="entry name" value="Aminopeptidase"/>
    <property type="match status" value="1"/>
</dbReference>
<accession>W7T4K9</accession>
<evidence type="ECO:0000256" key="1">
    <source>
        <dbReference type="ARBA" id="ARBA00010136"/>
    </source>
</evidence>
<dbReference type="PRINTS" id="PR00756">
    <property type="entry name" value="ALADIPTASE"/>
</dbReference>
<dbReference type="EC" id="3.4.11.-" evidence="11"/>
<keyword evidence="3 11" id="KW-0645">Protease</keyword>
<protein>
    <recommendedName>
        <fullName evidence="11">Aminopeptidase</fullName>
        <ecNumber evidence="11">3.4.11.-</ecNumber>
    </recommendedName>
</protein>
<dbReference type="OrthoDB" id="10031169at2759"/>
<dbReference type="GO" id="GO:0008270">
    <property type="term" value="F:zinc ion binding"/>
    <property type="evidence" value="ECO:0007669"/>
    <property type="project" value="UniProtKB-UniRule"/>
</dbReference>
<evidence type="ECO:0000259" key="12">
    <source>
        <dbReference type="Pfam" id="PF01433"/>
    </source>
</evidence>